<keyword evidence="1" id="KW-0812">Transmembrane</keyword>
<reference evidence="3" key="1">
    <citation type="journal article" date="2018" name="PLoS Negl. Trop. Dis.">
        <title>An insight into the salivary gland and fat body transcriptome of Panstrongylus lignarius (Hemiptera: Heteroptera), the main vector of Chagas disease in Peru.</title>
        <authorList>
            <person name="Nevoa J.C."/>
            <person name="Mendes M.T."/>
            <person name="da Silva M.V."/>
            <person name="Soares S.C."/>
            <person name="Oliveira C.J.F."/>
            <person name="Ribeiro J.M.C."/>
        </authorList>
    </citation>
    <scope>NUCLEOTIDE SEQUENCE</scope>
</reference>
<accession>A0A224XRY0</accession>
<evidence type="ECO:0000313" key="3">
    <source>
        <dbReference type="EMBL" id="JAW15266.1"/>
    </source>
</evidence>
<keyword evidence="1" id="KW-1133">Transmembrane helix</keyword>
<dbReference type="AlphaFoldDB" id="A0A224XRY0"/>
<protein>
    <recommendedName>
        <fullName evidence="4">Secreted protein</fullName>
    </recommendedName>
</protein>
<evidence type="ECO:0000256" key="2">
    <source>
        <dbReference type="SAM" id="SignalP"/>
    </source>
</evidence>
<feature type="chain" id="PRO_5012713984" description="Secreted protein" evidence="2">
    <location>
        <begin position="21"/>
        <end position="87"/>
    </location>
</feature>
<keyword evidence="1" id="KW-0472">Membrane</keyword>
<sequence>MHHLHHIHIIITTIIRVRLARLVEIRLCRLHRLRQLFTHIHIITIILKRLDYIRRHICQQISQLVLVRHLYLLHLLWPLLIAIMVHH</sequence>
<name>A0A224XRY0_9HEMI</name>
<proteinExistence type="predicted"/>
<evidence type="ECO:0008006" key="4">
    <source>
        <dbReference type="Google" id="ProtNLM"/>
    </source>
</evidence>
<dbReference type="EMBL" id="GFTR01001160">
    <property type="protein sequence ID" value="JAW15266.1"/>
    <property type="molecule type" value="Transcribed_RNA"/>
</dbReference>
<keyword evidence="2" id="KW-0732">Signal</keyword>
<organism evidence="3">
    <name type="scientific">Panstrongylus lignarius</name>
    <dbReference type="NCBI Taxonomy" id="156445"/>
    <lineage>
        <taxon>Eukaryota</taxon>
        <taxon>Metazoa</taxon>
        <taxon>Ecdysozoa</taxon>
        <taxon>Arthropoda</taxon>
        <taxon>Hexapoda</taxon>
        <taxon>Insecta</taxon>
        <taxon>Pterygota</taxon>
        <taxon>Neoptera</taxon>
        <taxon>Paraneoptera</taxon>
        <taxon>Hemiptera</taxon>
        <taxon>Heteroptera</taxon>
        <taxon>Panheteroptera</taxon>
        <taxon>Cimicomorpha</taxon>
        <taxon>Reduviidae</taxon>
        <taxon>Triatominae</taxon>
        <taxon>Panstrongylus</taxon>
    </lineage>
</organism>
<feature type="signal peptide" evidence="2">
    <location>
        <begin position="1"/>
        <end position="20"/>
    </location>
</feature>
<feature type="transmembrane region" description="Helical" evidence="1">
    <location>
        <begin position="64"/>
        <end position="85"/>
    </location>
</feature>
<evidence type="ECO:0000256" key="1">
    <source>
        <dbReference type="SAM" id="Phobius"/>
    </source>
</evidence>